<dbReference type="PANTHER" id="PTHR31569">
    <property type="entry name" value="SWIM-TYPE DOMAIN-CONTAINING PROTEIN"/>
    <property type="match status" value="1"/>
</dbReference>
<dbReference type="EMBL" id="JWZT01002320">
    <property type="protein sequence ID" value="KII69685.1"/>
    <property type="molecule type" value="Genomic_DNA"/>
</dbReference>
<dbReference type="InterPro" id="IPR018289">
    <property type="entry name" value="MULE_transposase_dom"/>
</dbReference>
<dbReference type="AlphaFoldDB" id="A0A0C2N004"/>
<accession>A0A0C2N004</accession>
<organism evidence="2 3">
    <name type="scientific">Thelohanellus kitauei</name>
    <name type="common">Myxosporean</name>
    <dbReference type="NCBI Taxonomy" id="669202"/>
    <lineage>
        <taxon>Eukaryota</taxon>
        <taxon>Metazoa</taxon>
        <taxon>Cnidaria</taxon>
        <taxon>Myxozoa</taxon>
        <taxon>Myxosporea</taxon>
        <taxon>Bivalvulida</taxon>
        <taxon>Platysporina</taxon>
        <taxon>Myxobolidae</taxon>
        <taxon>Thelohanellus</taxon>
    </lineage>
</organism>
<gene>
    <name evidence="2" type="ORF">RF11_07282</name>
</gene>
<proteinExistence type="predicted"/>
<keyword evidence="3" id="KW-1185">Reference proteome</keyword>
<name>A0A0C2N004_THEKT</name>
<evidence type="ECO:0000313" key="2">
    <source>
        <dbReference type="EMBL" id="KII69685.1"/>
    </source>
</evidence>
<protein>
    <recommendedName>
        <fullName evidence="1">MULE transposase domain-containing protein</fullName>
    </recommendedName>
</protein>
<evidence type="ECO:0000259" key="1">
    <source>
        <dbReference type="Pfam" id="PF10551"/>
    </source>
</evidence>
<dbReference type="Proteomes" id="UP000031668">
    <property type="component" value="Unassembled WGS sequence"/>
</dbReference>
<comment type="caution">
    <text evidence="2">The sequence shown here is derived from an EMBL/GenBank/DDBJ whole genome shotgun (WGS) entry which is preliminary data.</text>
</comment>
<dbReference type="InterPro" id="IPR052579">
    <property type="entry name" value="Zinc_finger_SWIM"/>
</dbReference>
<dbReference type="OrthoDB" id="90823at2759"/>
<evidence type="ECO:0000313" key="3">
    <source>
        <dbReference type="Proteomes" id="UP000031668"/>
    </source>
</evidence>
<feature type="domain" description="MULE transposase" evidence="1">
    <location>
        <begin position="44"/>
        <end position="139"/>
    </location>
</feature>
<dbReference type="Pfam" id="PF10551">
    <property type="entry name" value="MULE"/>
    <property type="match status" value="1"/>
</dbReference>
<sequence>MRSFDDGRPFMRRYWCGDVHGEYHQILIWIPDDFLCLLKYNGHVFIDATFRSVPYPFSQCVIVMAHDAGTNEYVPCAFCLLTGRNEYLYCNMLHEIIVLLEYCWMPSHVTVDFEMALINAVKHEFRDSSLVGCFFHFKQAIHRKLKKYVKNQETSNQIAKEIELLTVIDTNDINMGIQFIENKTQNDENTKKFWRYFRNTWIKRFPPTLWNISKISKNLVARTNNGLERYNRRLGEHFMNAHPNLASFISVIKKEFIFYSEKLKSIRNNSRKIGYKESFFTRPVIPSDYLEWKNSHNN</sequence>
<dbReference type="OMA" id="FEMALIN"/>
<dbReference type="PANTHER" id="PTHR31569:SF4">
    <property type="entry name" value="SWIM-TYPE DOMAIN-CONTAINING PROTEIN"/>
    <property type="match status" value="1"/>
</dbReference>
<reference evidence="2 3" key="1">
    <citation type="journal article" date="2014" name="Genome Biol. Evol.">
        <title>The genome of the myxosporean Thelohanellus kitauei shows adaptations to nutrient acquisition within its fish host.</title>
        <authorList>
            <person name="Yang Y."/>
            <person name="Xiong J."/>
            <person name="Zhou Z."/>
            <person name="Huo F."/>
            <person name="Miao W."/>
            <person name="Ran C."/>
            <person name="Liu Y."/>
            <person name="Zhang J."/>
            <person name="Feng J."/>
            <person name="Wang M."/>
            <person name="Wang M."/>
            <person name="Wang L."/>
            <person name="Yao B."/>
        </authorList>
    </citation>
    <scope>NUCLEOTIDE SEQUENCE [LARGE SCALE GENOMIC DNA]</scope>
    <source>
        <strain evidence="2">Wuqing</strain>
    </source>
</reference>